<sequence length="94" mass="9656">MESPDPADVEAACNLNAHGVFTFGIDDLNSSGMGPRGSTAFDTLLSSITAKSQLSNNLSPVTKCVCSTTSSGQLTGSDELAGTSTVQALIKLRF</sequence>
<dbReference type="Proteomes" id="UP000006643">
    <property type="component" value="Unassembled WGS sequence"/>
</dbReference>
<dbReference type="InParanoid" id="D0N8J0"/>
<dbReference type="KEGG" id="pif:PITG_22823"/>
<dbReference type="EMBL" id="DS028128">
    <property type="protein sequence ID" value="EEY53875.1"/>
    <property type="molecule type" value="Genomic_DNA"/>
</dbReference>
<dbReference type="HOGENOM" id="CLU_2390780_0_0_1"/>
<reference evidence="2" key="1">
    <citation type="journal article" date="2009" name="Nature">
        <title>Genome sequence and analysis of the Irish potato famine pathogen Phytophthora infestans.</title>
        <authorList>
            <consortium name="The Broad Institute Genome Sequencing Platform"/>
            <person name="Haas B.J."/>
            <person name="Kamoun S."/>
            <person name="Zody M.C."/>
            <person name="Jiang R.H."/>
            <person name="Handsaker R.E."/>
            <person name="Cano L.M."/>
            <person name="Grabherr M."/>
            <person name="Kodira C.D."/>
            <person name="Raffaele S."/>
            <person name="Torto-Alalibo T."/>
            <person name="Bozkurt T.O."/>
            <person name="Ah-Fong A.M."/>
            <person name="Alvarado L."/>
            <person name="Anderson V.L."/>
            <person name="Armstrong M.R."/>
            <person name="Avrova A."/>
            <person name="Baxter L."/>
            <person name="Beynon J."/>
            <person name="Boevink P.C."/>
            <person name="Bollmann S.R."/>
            <person name="Bos J.I."/>
            <person name="Bulone V."/>
            <person name="Cai G."/>
            <person name="Cakir C."/>
            <person name="Carrington J.C."/>
            <person name="Chawner M."/>
            <person name="Conti L."/>
            <person name="Costanzo S."/>
            <person name="Ewan R."/>
            <person name="Fahlgren N."/>
            <person name="Fischbach M.A."/>
            <person name="Fugelstad J."/>
            <person name="Gilroy E.M."/>
            <person name="Gnerre S."/>
            <person name="Green P.J."/>
            <person name="Grenville-Briggs L.J."/>
            <person name="Griffith J."/>
            <person name="Grunwald N.J."/>
            <person name="Horn K."/>
            <person name="Horner N.R."/>
            <person name="Hu C.H."/>
            <person name="Huitema E."/>
            <person name="Jeong D.H."/>
            <person name="Jones A.M."/>
            <person name="Jones J.D."/>
            <person name="Jones R.W."/>
            <person name="Karlsson E.K."/>
            <person name="Kunjeti S.G."/>
            <person name="Lamour K."/>
            <person name="Liu Z."/>
            <person name="Ma L."/>
            <person name="Maclean D."/>
            <person name="Chibucos M.C."/>
            <person name="McDonald H."/>
            <person name="McWalters J."/>
            <person name="Meijer H.J."/>
            <person name="Morgan W."/>
            <person name="Morris P.F."/>
            <person name="Munro C.A."/>
            <person name="O'Neill K."/>
            <person name="Ospina-Giraldo M."/>
            <person name="Pinzon A."/>
            <person name="Pritchard L."/>
            <person name="Ramsahoye B."/>
            <person name="Ren Q."/>
            <person name="Restrepo S."/>
            <person name="Roy S."/>
            <person name="Sadanandom A."/>
            <person name="Savidor A."/>
            <person name="Schornack S."/>
            <person name="Schwartz D.C."/>
            <person name="Schumann U.D."/>
            <person name="Schwessinger B."/>
            <person name="Seyer L."/>
            <person name="Sharpe T."/>
            <person name="Silvar C."/>
            <person name="Song J."/>
            <person name="Studholme D.J."/>
            <person name="Sykes S."/>
            <person name="Thines M."/>
            <person name="van de Vondervoort P.J."/>
            <person name="Phuntumart V."/>
            <person name="Wawra S."/>
            <person name="Weide R."/>
            <person name="Win J."/>
            <person name="Young C."/>
            <person name="Zhou S."/>
            <person name="Fry W."/>
            <person name="Meyers B.C."/>
            <person name="van West P."/>
            <person name="Ristaino J."/>
            <person name="Govers F."/>
            <person name="Birch P.R."/>
            <person name="Whisson S.C."/>
            <person name="Judelson H.S."/>
            <person name="Nusbaum C."/>
        </authorList>
    </citation>
    <scope>NUCLEOTIDE SEQUENCE [LARGE SCALE GENOMIC DNA]</scope>
    <source>
        <strain evidence="2">T30-4</strain>
    </source>
</reference>
<dbReference type="AlphaFoldDB" id="D0N8J0"/>
<proteinExistence type="predicted"/>
<evidence type="ECO:0000313" key="1">
    <source>
        <dbReference type="EMBL" id="EEY53875.1"/>
    </source>
</evidence>
<protein>
    <submittedName>
        <fullName evidence="1">Expressed protein</fullName>
    </submittedName>
</protein>
<accession>D0N8J0</accession>
<evidence type="ECO:0000313" key="2">
    <source>
        <dbReference type="Proteomes" id="UP000006643"/>
    </source>
</evidence>
<organism evidence="1 2">
    <name type="scientific">Phytophthora infestans (strain T30-4)</name>
    <name type="common">Potato late blight agent</name>
    <dbReference type="NCBI Taxonomy" id="403677"/>
    <lineage>
        <taxon>Eukaryota</taxon>
        <taxon>Sar</taxon>
        <taxon>Stramenopiles</taxon>
        <taxon>Oomycota</taxon>
        <taxon>Peronosporomycetes</taxon>
        <taxon>Peronosporales</taxon>
        <taxon>Peronosporaceae</taxon>
        <taxon>Phytophthora</taxon>
    </lineage>
</organism>
<name>D0N8J0_PHYIT</name>
<keyword evidence="2" id="KW-1185">Reference proteome</keyword>
<dbReference type="GeneID" id="9465716"/>
<gene>
    <name evidence="1" type="ORF">PITG_22823</name>
</gene>
<dbReference type="RefSeq" id="XP_002904506.1">
    <property type="nucleotide sequence ID" value="XM_002904460.1"/>
</dbReference>
<dbReference type="VEuPathDB" id="FungiDB:PITG_22823"/>